<dbReference type="AlphaFoldDB" id="A0A5N7A091"/>
<dbReference type="GeneID" id="43657439"/>
<gene>
    <name evidence="2" type="ORF">BDV27DRAFT_160205</name>
</gene>
<reference evidence="2 3" key="1">
    <citation type="submission" date="2019-04" db="EMBL/GenBank/DDBJ databases">
        <title>Friends and foes A comparative genomics studyof 23 Aspergillus species from section Flavi.</title>
        <authorList>
            <consortium name="DOE Joint Genome Institute"/>
            <person name="Kjaerbolling I."/>
            <person name="Vesth T."/>
            <person name="Frisvad J.C."/>
            <person name="Nybo J.L."/>
            <person name="Theobald S."/>
            <person name="Kildgaard S."/>
            <person name="Isbrandt T."/>
            <person name="Kuo A."/>
            <person name="Sato A."/>
            <person name="Lyhne E.K."/>
            <person name="Kogle M.E."/>
            <person name="Wiebenga A."/>
            <person name="Kun R.S."/>
            <person name="Lubbers R.J."/>
            <person name="Makela M.R."/>
            <person name="Barry K."/>
            <person name="Chovatia M."/>
            <person name="Clum A."/>
            <person name="Daum C."/>
            <person name="Haridas S."/>
            <person name="He G."/>
            <person name="LaButti K."/>
            <person name="Lipzen A."/>
            <person name="Mondo S."/>
            <person name="Riley R."/>
            <person name="Salamov A."/>
            <person name="Simmons B.A."/>
            <person name="Magnuson J.K."/>
            <person name="Henrissat B."/>
            <person name="Mortensen U.H."/>
            <person name="Larsen T.O."/>
            <person name="Devries R.P."/>
            <person name="Grigoriev I.V."/>
            <person name="Machida M."/>
            <person name="Baker S.E."/>
            <person name="Andersen M.R."/>
        </authorList>
    </citation>
    <scope>NUCLEOTIDE SEQUENCE [LARGE SCALE GENOMIC DNA]</scope>
    <source>
        <strain evidence="2 3">CBS 763.97</strain>
    </source>
</reference>
<evidence type="ECO:0000256" key="1">
    <source>
        <dbReference type="SAM" id="MobiDB-lite"/>
    </source>
</evidence>
<sequence>MRITWTPEADAKLFVGYLNQCKDANFKPDLNKLAAHMGPDVTACAVNKRIIRLRRMVAKEGGDSAKSTPPTSPSKSRTTPKKKVKGGGIVKTPTKIAKRNIKRESEMEDGDESDMSVQVVIHVKKEYKDEEVK</sequence>
<proteinExistence type="predicted"/>
<name>A0A5N7A091_9EURO</name>
<dbReference type="Proteomes" id="UP000326268">
    <property type="component" value="Unassembled WGS sequence"/>
</dbReference>
<organism evidence="2 3">
    <name type="scientific">Aspergillus caelatus</name>
    <dbReference type="NCBI Taxonomy" id="61420"/>
    <lineage>
        <taxon>Eukaryota</taxon>
        <taxon>Fungi</taxon>
        <taxon>Dikarya</taxon>
        <taxon>Ascomycota</taxon>
        <taxon>Pezizomycotina</taxon>
        <taxon>Eurotiomycetes</taxon>
        <taxon>Eurotiomycetidae</taxon>
        <taxon>Eurotiales</taxon>
        <taxon>Aspergillaceae</taxon>
        <taxon>Aspergillus</taxon>
        <taxon>Aspergillus subgen. Circumdati</taxon>
    </lineage>
</organism>
<dbReference type="EMBL" id="ML737718">
    <property type="protein sequence ID" value="KAE8361980.1"/>
    <property type="molecule type" value="Genomic_DNA"/>
</dbReference>
<dbReference type="RefSeq" id="XP_031925061.1">
    <property type="nucleotide sequence ID" value="XM_032072993.1"/>
</dbReference>
<dbReference type="OrthoDB" id="5418867at2759"/>
<keyword evidence="3" id="KW-1185">Reference proteome</keyword>
<accession>A0A5N7A091</accession>
<protein>
    <submittedName>
        <fullName evidence="2">Uncharacterized protein</fullName>
    </submittedName>
</protein>
<evidence type="ECO:0000313" key="2">
    <source>
        <dbReference type="EMBL" id="KAE8361980.1"/>
    </source>
</evidence>
<feature type="region of interest" description="Disordered" evidence="1">
    <location>
        <begin position="57"/>
        <end position="115"/>
    </location>
</feature>
<feature type="compositionally biased region" description="Low complexity" evidence="1">
    <location>
        <begin position="66"/>
        <end position="77"/>
    </location>
</feature>
<evidence type="ECO:0000313" key="3">
    <source>
        <dbReference type="Proteomes" id="UP000326268"/>
    </source>
</evidence>